<dbReference type="CDD" id="cd04475">
    <property type="entry name" value="RPA1_DBD_B"/>
    <property type="match status" value="1"/>
</dbReference>
<protein>
    <recommendedName>
        <fullName evidence="2">Replication protein A OB domain-containing protein</fullName>
    </recommendedName>
</protein>
<dbReference type="InterPro" id="IPR012340">
    <property type="entry name" value="NA-bd_OB-fold"/>
</dbReference>
<dbReference type="Pfam" id="PF16900">
    <property type="entry name" value="REPA_OB_2"/>
    <property type="match status" value="1"/>
</dbReference>
<dbReference type="EMBL" id="CACSLK010024540">
    <property type="protein sequence ID" value="CAA0823512.1"/>
    <property type="molecule type" value="Genomic_DNA"/>
</dbReference>
<evidence type="ECO:0000256" key="1">
    <source>
        <dbReference type="ARBA" id="ARBA00023125"/>
    </source>
</evidence>
<dbReference type="Gene3D" id="2.40.50.140">
    <property type="entry name" value="Nucleic acid-binding proteins"/>
    <property type="match status" value="1"/>
</dbReference>
<gene>
    <name evidence="3" type="ORF">SHERM_20664</name>
</gene>
<comment type="caution">
    <text evidence="3">The sequence shown here is derived from an EMBL/GenBank/DDBJ whole genome shotgun (WGS) entry which is preliminary data.</text>
</comment>
<keyword evidence="4" id="KW-1185">Reference proteome</keyword>
<dbReference type="SUPFAM" id="SSF50249">
    <property type="entry name" value="Nucleic acid-binding proteins"/>
    <property type="match status" value="1"/>
</dbReference>
<dbReference type="GO" id="GO:0003677">
    <property type="term" value="F:DNA binding"/>
    <property type="evidence" value="ECO:0007669"/>
    <property type="project" value="UniProtKB-KW"/>
</dbReference>
<dbReference type="AlphaFoldDB" id="A0A9N7N3C5"/>
<proteinExistence type="predicted"/>
<dbReference type="Proteomes" id="UP001153555">
    <property type="component" value="Unassembled WGS sequence"/>
</dbReference>
<evidence type="ECO:0000313" key="4">
    <source>
        <dbReference type="Proteomes" id="UP001153555"/>
    </source>
</evidence>
<name>A0A9N7N3C5_STRHE</name>
<reference evidence="3" key="1">
    <citation type="submission" date="2019-12" db="EMBL/GenBank/DDBJ databases">
        <authorList>
            <person name="Scholes J."/>
        </authorList>
    </citation>
    <scope>NUCLEOTIDE SEQUENCE</scope>
</reference>
<sequence length="364" mass="40985">MFGWRKVAPLDCRLLSPLKKWLREAASATWRFKKARAQSLFCLGRGASTSTYRVYEEDGCAVPFFGGIGVLQSGIMGGSSTVLEPESTAKGRSRLCCPMRIIDALPNAIMRNILSIAKVQPDVRGWTTLIQVVERSHILVTKVSVVAYNNNIRPSSPLLLPFKRYYVSGATLKKVDEKYRVDDYDFSWTITNNTLIQPCEEHIVSQMYDHIELQQFRNLHRFAYTDNLQNVLGVLAYAFEEKQIEFNSVNRDILIVNEKNMPIMLTLWNDLATTEGAQLAATVNASNVILALRVRVTTYNGISLSTRVQSTIMMNPPLPEVTTLKQWYINNKVEIGQLIFAGAYKGVSALLLLLCLIELSLCIH</sequence>
<accession>A0A9N7N3C5</accession>
<dbReference type="OrthoDB" id="1740937at2759"/>
<organism evidence="3 4">
    <name type="scientific">Striga hermonthica</name>
    <name type="common">Purple witchweed</name>
    <name type="synonym">Buchnera hermonthica</name>
    <dbReference type="NCBI Taxonomy" id="68872"/>
    <lineage>
        <taxon>Eukaryota</taxon>
        <taxon>Viridiplantae</taxon>
        <taxon>Streptophyta</taxon>
        <taxon>Embryophyta</taxon>
        <taxon>Tracheophyta</taxon>
        <taxon>Spermatophyta</taxon>
        <taxon>Magnoliopsida</taxon>
        <taxon>eudicotyledons</taxon>
        <taxon>Gunneridae</taxon>
        <taxon>Pentapetalae</taxon>
        <taxon>asterids</taxon>
        <taxon>lamiids</taxon>
        <taxon>Lamiales</taxon>
        <taxon>Orobanchaceae</taxon>
        <taxon>Buchnereae</taxon>
        <taxon>Striga</taxon>
    </lineage>
</organism>
<evidence type="ECO:0000313" key="3">
    <source>
        <dbReference type="EMBL" id="CAA0823512.1"/>
    </source>
</evidence>
<dbReference type="InterPro" id="IPR031657">
    <property type="entry name" value="REPA_OB_2"/>
</dbReference>
<feature type="domain" description="Replication protein A OB" evidence="2">
    <location>
        <begin position="226"/>
        <end position="315"/>
    </location>
</feature>
<evidence type="ECO:0000259" key="2">
    <source>
        <dbReference type="Pfam" id="PF16900"/>
    </source>
</evidence>
<keyword evidence="1" id="KW-0238">DNA-binding</keyword>